<dbReference type="InterPro" id="IPR012902">
    <property type="entry name" value="N_methyl_site"/>
</dbReference>
<dbReference type="InterPro" id="IPR045584">
    <property type="entry name" value="Pilin-like"/>
</dbReference>
<dbReference type="GO" id="GO:0015627">
    <property type="term" value="C:type II protein secretion system complex"/>
    <property type="evidence" value="ECO:0007669"/>
    <property type="project" value="InterPro"/>
</dbReference>
<dbReference type="Pfam" id="PF16732">
    <property type="entry name" value="ComP_DUS"/>
    <property type="match status" value="1"/>
</dbReference>
<protein>
    <submittedName>
        <fullName evidence="3">Prepilin-type N-terminal cleavage/methylation domain-containing protein</fullName>
    </submittedName>
</protein>
<evidence type="ECO:0000256" key="2">
    <source>
        <dbReference type="SAM" id="Phobius"/>
    </source>
</evidence>
<dbReference type="SUPFAM" id="SSF54523">
    <property type="entry name" value="Pili subunits"/>
    <property type="match status" value="1"/>
</dbReference>
<dbReference type="PROSITE" id="PS00409">
    <property type="entry name" value="PROKAR_NTER_METHYL"/>
    <property type="match status" value="1"/>
</dbReference>
<dbReference type="Pfam" id="PF07963">
    <property type="entry name" value="N_methyl"/>
    <property type="match status" value="1"/>
</dbReference>
<keyword evidence="1" id="KW-0488">Methylation</keyword>
<dbReference type="GO" id="GO:0043683">
    <property type="term" value="P:type IV pilus assembly"/>
    <property type="evidence" value="ECO:0007669"/>
    <property type="project" value="InterPro"/>
</dbReference>
<dbReference type="InterPro" id="IPR031982">
    <property type="entry name" value="PilE-like"/>
</dbReference>
<keyword evidence="2" id="KW-0812">Transmembrane</keyword>
<dbReference type="Gene3D" id="3.30.700.10">
    <property type="entry name" value="Glycoprotein, Type 4 Pilin"/>
    <property type="match status" value="1"/>
</dbReference>
<keyword evidence="2" id="KW-1133">Transmembrane helix</keyword>
<dbReference type="PANTHER" id="PTHR30093:SF47">
    <property type="entry name" value="TYPE IV PILUS NON-CORE MINOR PILIN PILE"/>
    <property type="match status" value="1"/>
</dbReference>
<dbReference type="EMBL" id="CP033133">
    <property type="protein sequence ID" value="AYO55805.1"/>
    <property type="molecule type" value="Genomic_DNA"/>
</dbReference>
<evidence type="ECO:0000313" key="4">
    <source>
        <dbReference type="Proteomes" id="UP000279962"/>
    </source>
</evidence>
<proteinExistence type="predicted"/>
<dbReference type="InterPro" id="IPR000983">
    <property type="entry name" value="Bac_GSPG_pilin"/>
</dbReference>
<feature type="transmembrane region" description="Helical" evidence="2">
    <location>
        <begin position="7"/>
        <end position="28"/>
    </location>
</feature>
<reference evidence="3 4" key="1">
    <citation type="submission" date="2018-10" db="EMBL/GenBank/DDBJ databases">
        <title>The complete genome of Acinetobacter wuhouensis strain WCHAW010062.</title>
        <authorList>
            <person name="Hu Y."/>
            <person name="Long H."/>
            <person name="Feng Y."/>
            <person name="Zong Z."/>
        </authorList>
    </citation>
    <scope>NUCLEOTIDE SEQUENCE [LARGE SCALE GENOMIC DNA]</scope>
    <source>
        <strain evidence="3 4">WCHAW010062</strain>
    </source>
</reference>
<gene>
    <name evidence="3" type="ORF">CDG68_20100</name>
</gene>
<dbReference type="Proteomes" id="UP000279962">
    <property type="component" value="Chromosome"/>
</dbReference>
<dbReference type="GO" id="GO:0015628">
    <property type="term" value="P:protein secretion by the type II secretion system"/>
    <property type="evidence" value="ECO:0007669"/>
    <property type="project" value="InterPro"/>
</dbReference>
<evidence type="ECO:0000256" key="1">
    <source>
        <dbReference type="ARBA" id="ARBA00022481"/>
    </source>
</evidence>
<organism evidence="3 4">
    <name type="scientific">Acinetobacter wuhouensis</name>
    <dbReference type="NCBI Taxonomy" id="1879050"/>
    <lineage>
        <taxon>Bacteria</taxon>
        <taxon>Pseudomonadati</taxon>
        <taxon>Pseudomonadota</taxon>
        <taxon>Gammaproteobacteria</taxon>
        <taxon>Moraxellales</taxon>
        <taxon>Moraxellaceae</taxon>
        <taxon>Acinetobacter</taxon>
    </lineage>
</organism>
<keyword evidence="2" id="KW-0472">Membrane</keyword>
<evidence type="ECO:0000313" key="3">
    <source>
        <dbReference type="EMBL" id="AYO55805.1"/>
    </source>
</evidence>
<dbReference type="PRINTS" id="PR00813">
    <property type="entry name" value="BCTERIALGSPG"/>
</dbReference>
<name>A0A3G2T733_9GAMM</name>
<sequence length="157" mass="17318">MVSRHRGFTLIELMIVVAIIGILAAIAYPSYQEYVRKTHRIEAQSDLLELASRIQRFKIANFSYSPLVNDVETPVTLGDLQHNGNIPSQGTALYNIKLTDVTANTWTLTATPITTASQFSDGHLVLNHRNERCWTKGTDITGGTACVPTASTNWDGK</sequence>
<dbReference type="NCBIfam" id="TIGR02532">
    <property type="entry name" value="IV_pilin_GFxxxE"/>
    <property type="match status" value="1"/>
</dbReference>
<accession>A0A3G2T733</accession>
<dbReference type="RefSeq" id="WP_087554321.1">
    <property type="nucleotide sequence ID" value="NZ_CP033133.1"/>
</dbReference>
<dbReference type="PANTHER" id="PTHR30093">
    <property type="entry name" value="GENERAL SECRETION PATHWAY PROTEIN G"/>
    <property type="match status" value="1"/>
</dbReference>
<dbReference type="AlphaFoldDB" id="A0A3G2T733"/>